<protein>
    <submittedName>
        <fullName evidence="2">Uncharacterized protein</fullName>
    </submittedName>
</protein>
<dbReference type="AlphaFoldDB" id="A0A147BUF7"/>
<name>A0A147BUF7_IXORI</name>
<keyword evidence="1" id="KW-0812">Transmembrane</keyword>
<proteinExistence type="predicted"/>
<sequence length="103" mass="11957">MFSTPKRARGLLNVDLFLFFFFLSPFCECLPVLIRCFSVCTLSRVSQSVLCLSVFLFVSSSFFFFRASVILSRHSEKGLTFLCVCCVEQGWLTCRFFFLFVRL</sequence>
<keyword evidence="1" id="KW-0472">Membrane</keyword>
<dbReference type="EMBL" id="GEGO01001018">
    <property type="protein sequence ID" value="JAR94386.1"/>
    <property type="molecule type" value="Transcribed_RNA"/>
</dbReference>
<keyword evidence="1" id="KW-1133">Transmembrane helix</keyword>
<feature type="transmembrane region" description="Helical" evidence="1">
    <location>
        <begin position="46"/>
        <end position="67"/>
    </location>
</feature>
<organism evidence="2">
    <name type="scientific">Ixodes ricinus</name>
    <name type="common">Common tick</name>
    <name type="synonym">Acarus ricinus</name>
    <dbReference type="NCBI Taxonomy" id="34613"/>
    <lineage>
        <taxon>Eukaryota</taxon>
        <taxon>Metazoa</taxon>
        <taxon>Ecdysozoa</taxon>
        <taxon>Arthropoda</taxon>
        <taxon>Chelicerata</taxon>
        <taxon>Arachnida</taxon>
        <taxon>Acari</taxon>
        <taxon>Parasitiformes</taxon>
        <taxon>Ixodida</taxon>
        <taxon>Ixodoidea</taxon>
        <taxon>Ixodidae</taxon>
        <taxon>Ixodinae</taxon>
        <taxon>Ixodes</taxon>
    </lineage>
</organism>
<feature type="transmembrane region" description="Helical" evidence="1">
    <location>
        <begin position="79"/>
        <end position="101"/>
    </location>
</feature>
<evidence type="ECO:0000256" key="1">
    <source>
        <dbReference type="SAM" id="Phobius"/>
    </source>
</evidence>
<feature type="transmembrane region" description="Helical" evidence="1">
    <location>
        <begin position="12"/>
        <end position="34"/>
    </location>
</feature>
<evidence type="ECO:0000313" key="2">
    <source>
        <dbReference type="EMBL" id="JAR94386.1"/>
    </source>
</evidence>
<accession>A0A147BUF7</accession>
<reference evidence="2" key="1">
    <citation type="journal article" date="2018" name="PLoS Negl. Trop. Dis.">
        <title>Sialome diversity of ticks revealed by RNAseq of single tick salivary glands.</title>
        <authorList>
            <person name="Perner J."/>
            <person name="Kropackova S."/>
            <person name="Kopacek P."/>
            <person name="Ribeiro J.M."/>
        </authorList>
    </citation>
    <scope>NUCLEOTIDE SEQUENCE</scope>
    <source>
        <strain evidence="2">Siblings of single egg batch collected in Ceske Budejovice</strain>
        <tissue evidence="2">Salivary glands</tissue>
    </source>
</reference>